<evidence type="ECO:0000313" key="2">
    <source>
        <dbReference type="EMBL" id="EDM25625.1"/>
    </source>
</evidence>
<reference evidence="2 3" key="1">
    <citation type="journal article" date="2010" name="J. Bacteriol.">
        <title>Genome sequence of Lentisphaera araneosa HTCC2155T, the type species of the order Lentisphaerales in the phylum Lentisphaerae.</title>
        <authorList>
            <person name="Thrash J.C."/>
            <person name="Cho J.C."/>
            <person name="Vergin K.L."/>
            <person name="Morris R.M."/>
            <person name="Giovannoni S.J."/>
        </authorList>
    </citation>
    <scope>NUCLEOTIDE SEQUENCE [LARGE SCALE GENOMIC DNA]</scope>
    <source>
        <strain evidence="2 3">HTCC2155</strain>
    </source>
</reference>
<sequence length="311" mass="34893">MRHFVNIALLLCFATLAISGVMSYALPFDIDTARVHIVFGLATLILIGLHLIGKGKYFKAIFSSKSKISVPKKNLALIFIAWLGLLFASLKNAEPAKIILSQSYESRRAHEIVRPNPLIQSLSDKNNHNTTRLKEKNQQKALAIHLNFNHELKSTTALAIWAESKAGTLIETLYISPELAYSEKVKWNGKETERQKLLPIWRHRYTLLTGIDPDGELDLASGATSNHSFSLEKYLKTDGDEYALFVEIKEAGFDSVIYSTYVDHSEKKKYRLLEITGNSTPTENSPKGSINYDTENIKNTPLDLGLIESLN</sequence>
<dbReference type="EMBL" id="ABCK01000026">
    <property type="protein sequence ID" value="EDM25625.1"/>
    <property type="molecule type" value="Genomic_DNA"/>
</dbReference>
<dbReference type="OrthoDB" id="257829at2"/>
<dbReference type="STRING" id="313628.LNTAR_25065"/>
<gene>
    <name evidence="2" type="ORF">LNTAR_25065</name>
</gene>
<accession>A6DRU0</accession>
<dbReference type="eggNOG" id="ENOG502ZB8J">
    <property type="taxonomic scope" value="Bacteria"/>
</dbReference>
<feature type="transmembrane region" description="Helical" evidence="1">
    <location>
        <begin position="33"/>
        <end position="53"/>
    </location>
</feature>
<dbReference type="AlphaFoldDB" id="A6DRU0"/>
<keyword evidence="1" id="KW-1133">Transmembrane helix</keyword>
<evidence type="ECO:0000313" key="3">
    <source>
        <dbReference type="Proteomes" id="UP000004947"/>
    </source>
</evidence>
<organism evidence="2 3">
    <name type="scientific">Lentisphaera araneosa HTCC2155</name>
    <dbReference type="NCBI Taxonomy" id="313628"/>
    <lineage>
        <taxon>Bacteria</taxon>
        <taxon>Pseudomonadati</taxon>
        <taxon>Lentisphaerota</taxon>
        <taxon>Lentisphaeria</taxon>
        <taxon>Lentisphaerales</taxon>
        <taxon>Lentisphaeraceae</taxon>
        <taxon>Lentisphaera</taxon>
    </lineage>
</organism>
<keyword evidence="1" id="KW-0812">Transmembrane</keyword>
<dbReference type="Proteomes" id="UP000004947">
    <property type="component" value="Unassembled WGS sequence"/>
</dbReference>
<keyword evidence="1" id="KW-0472">Membrane</keyword>
<keyword evidence="3" id="KW-1185">Reference proteome</keyword>
<proteinExistence type="predicted"/>
<comment type="caution">
    <text evidence="2">The sequence shown here is derived from an EMBL/GenBank/DDBJ whole genome shotgun (WGS) entry which is preliminary data.</text>
</comment>
<name>A6DRU0_9BACT</name>
<protein>
    <submittedName>
        <fullName evidence="2">Uncharacterized protein</fullName>
    </submittedName>
</protein>
<feature type="transmembrane region" description="Helical" evidence="1">
    <location>
        <begin position="74"/>
        <end position="90"/>
    </location>
</feature>
<evidence type="ECO:0000256" key="1">
    <source>
        <dbReference type="SAM" id="Phobius"/>
    </source>
</evidence>
<dbReference type="RefSeq" id="WP_007280558.1">
    <property type="nucleotide sequence ID" value="NZ_ABCK01000026.1"/>
</dbReference>